<sequence>MLNLYTAFDVQMELRDFISQSRKLNKLSVEELSTRSGVPYGTIRKFETTGNISLRQFLMLYEAVGNLSKVRTLTKTDNEQPTSIEEVLKNA</sequence>
<dbReference type="PROSITE" id="PS50943">
    <property type="entry name" value="HTH_CROC1"/>
    <property type="match status" value="1"/>
</dbReference>
<evidence type="ECO:0000259" key="1">
    <source>
        <dbReference type="PROSITE" id="PS50943"/>
    </source>
</evidence>
<evidence type="ECO:0000313" key="2">
    <source>
        <dbReference type="EMBL" id="MBW8186565.1"/>
    </source>
</evidence>
<gene>
    <name evidence="2" type="ORF">K0625_23390</name>
</gene>
<feature type="domain" description="HTH cro/C1-type" evidence="1">
    <location>
        <begin position="18"/>
        <end position="48"/>
    </location>
</feature>
<accession>A0ABS7EAH7</accession>
<reference evidence="2 3" key="1">
    <citation type="submission" date="2021-07" db="EMBL/GenBank/DDBJ databases">
        <title>Shewanella sp. nov, isolated from SCS.</title>
        <authorList>
            <person name="Cao W.R."/>
        </authorList>
    </citation>
    <scope>NUCLEOTIDE SEQUENCE [LARGE SCALE GENOMIC DNA]</scope>
    <source>
        <strain evidence="2 3">NR704-98</strain>
    </source>
</reference>
<proteinExistence type="predicted"/>
<dbReference type="EMBL" id="JAHZST010000031">
    <property type="protein sequence ID" value="MBW8186565.1"/>
    <property type="molecule type" value="Genomic_DNA"/>
</dbReference>
<dbReference type="SUPFAM" id="SSF47413">
    <property type="entry name" value="lambda repressor-like DNA-binding domains"/>
    <property type="match status" value="1"/>
</dbReference>
<dbReference type="InterPro" id="IPR010982">
    <property type="entry name" value="Lambda_DNA-bd_dom_sf"/>
</dbReference>
<dbReference type="InterPro" id="IPR001387">
    <property type="entry name" value="Cro/C1-type_HTH"/>
</dbReference>
<name>A0ABS7EAH7_9GAMM</name>
<keyword evidence="3" id="KW-1185">Reference proteome</keyword>
<protein>
    <submittedName>
        <fullName evidence="2">Transcriptional regulator</fullName>
    </submittedName>
</protein>
<evidence type="ECO:0000313" key="3">
    <source>
        <dbReference type="Proteomes" id="UP001195963"/>
    </source>
</evidence>
<organism evidence="2 3">
    <name type="scientific">Shewanella nanhaiensis</name>
    <dbReference type="NCBI Taxonomy" id="2864872"/>
    <lineage>
        <taxon>Bacteria</taxon>
        <taxon>Pseudomonadati</taxon>
        <taxon>Pseudomonadota</taxon>
        <taxon>Gammaproteobacteria</taxon>
        <taxon>Alteromonadales</taxon>
        <taxon>Shewanellaceae</taxon>
        <taxon>Shewanella</taxon>
    </lineage>
</organism>
<dbReference type="Gene3D" id="1.10.260.40">
    <property type="entry name" value="lambda repressor-like DNA-binding domains"/>
    <property type="match status" value="1"/>
</dbReference>
<comment type="caution">
    <text evidence="2">The sequence shown here is derived from an EMBL/GenBank/DDBJ whole genome shotgun (WGS) entry which is preliminary data.</text>
</comment>
<dbReference type="RefSeq" id="WP_012323141.1">
    <property type="nucleotide sequence ID" value="NZ_JAHZST010000031.1"/>
</dbReference>
<dbReference type="Proteomes" id="UP001195963">
    <property type="component" value="Unassembled WGS sequence"/>
</dbReference>